<protein>
    <recommendedName>
        <fullName evidence="2">Bulb-type lectin domain-containing protein</fullName>
    </recommendedName>
</protein>
<sequence length="150" mass="16964">MLKEIFVTTVLISIFNQANCITNQTNTIKIHANKKDFIDGDKLVIDQCLVEDSSIKSANGEFFLIMEKNGNLVIYATNQKVPIWATNTDKTGGKRVCMQADSDFNMYSHSNTLIWSSKTKGLNGTYVKLQNNGKLEMFTKADKKVWETKK</sequence>
<keyword evidence="4" id="KW-1185">Reference proteome</keyword>
<evidence type="ECO:0000256" key="1">
    <source>
        <dbReference type="SAM" id="SignalP"/>
    </source>
</evidence>
<feature type="signal peptide" evidence="1">
    <location>
        <begin position="1"/>
        <end position="20"/>
    </location>
</feature>
<evidence type="ECO:0000313" key="4">
    <source>
        <dbReference type="Proteomes" id="UP001107558"/>
    </source>
</evidence>
<dbReference type="InterPro" id="IPR001480">
    <property type="entry name" value="Bulb-type_lectin_dom"/>
</dbReference>
<dbReference type="PROSITE" id="PS50927">
    <property type="entry name" value="BULB_LECTIN"/>
    <property type="match status" value="1"/>
</dbReference>
<dbReference type="AlphaFoldDB" id="A0A9J6BAQ0"/>
<accession>A0A9J6BAQ0</accession>
<comment type="caution">
    <text evidence="3">The sequence shown here is derived from an EMBL/GenBank/DDBJ whole genome shotgun (WGS) entry which is preliminary data.</text>
</comment>
<reference evidence="3" key="1">
    <citation type="submission" date="2021-03" db="EMBL/GenBank/DDBJ databases">
        <title>Chromosome level genome of the anhydrobiotic midge Polypedilum vanderplanki.</title>
        <authorList>
            <person name="Yoshida Y."/>
            <person name="Kikawada T."/>
            <person name="Gusev O."/>
        </authorList>
    </citation>
    <scope>NUCLEOTIDE SEQUENCE</scope>
    <source>
        <strain evidence="3">NIAS01</strain>
        <tissue evidence="3">Whole body or cell culture</tissue>
    </source>
</reference>
<dbReference type="Gene3D" id="2.90.10.10">
    <property type="entry name" value="Bulb-type lectin domain"/>
    <property type="match status" value="2"/>
</dbReference>
<feature type="chain" id="PRO_5039927340" description="Bulb-type lectin domain-containing protein" evidence="1">
    <location>
        <begin position="21"/>
        <end position="150"/>
    </location>
</feature>
<keyword evidence="1" id="KW-0732">Signal</keyword>
<dbReference type="OrthoDB" id="10051178at2759"/>
<dbReference type="SMART" id="SM00108">
    <property type="entry name" value="B_lectin"/>
    <property type="match status" value="1"/>
</dbReference>
<name>A0A9J6BAQ0_POLVA</name>
<dbReference type="SUPFAM" id="SSF51110">
    <property type="entry name" value="alpha-D-mannose-specific plant lectins"/>
    <property type="match status" value="1"/>
</dbReference>
<gene>
    <name evidence="3" type="ORF">PVAND_014775</name>
</gene>
<evidence type="ECO:0000259" key="2">
    <source>
        <dbReference type="PROSITE" id="PS50927"/>
    </source>
</evidence>
<proteinExistence type="predicted"/>
<dbReference type="InterPro" id="IPR036426">
    <property type="entry name" value="Bulb-type_lectin_dom_sf"/>
</dbReference>
<dbReference type="Proteomes" id="UP001107558">
    <property type="component" value="Chromosome 4"/>
</dbReference>
<organism evidence="3 4">
    <name type="scientific">Polypedilum vanderplanki</name>
    <name type="common">Sleeping chironomid midge</name>
    <dbReference type="NCBI Taxonomy" id="319348"/>
    <lineage>
        <taxon>Eukaryota</taxon>
        <taxon>Metazoa</taxon>
        <taxon>Ecdysozoa</taxon>
        <taxon>Arthropoda</taxon>
        <taxon>Hexapoda</taxon>
        <taxon>Insecta</taxon>
        <taxon>Pterygota</taxon>
        <taxon>Neoptera</taxon>
        <taxon>Endopterygota</taxon>
        <taxon>Diptera</taxon>
        <taxon>Nematocera</taxon>
        <taxon>Chironomoidea</taxon>
        <taxon>Chironomidae</taxon>
        <taxon>Chironominae</taxon>
        <taxon>Polypedilum</taxon>
        <taxon>Polypedilum</taxon>
    </lineage>
</organism>
<feature type="domain" description="Bulb-type lectin" evidence="2">
    <location>
        <begin position="40"/>
        <end position="150"/>
    </location>
</feature>
<evidence type="ECO:0000313" key="3">
    <source>
        <dbReference type="EMBL" id="KAG5666765.1"/>
    </source>
</evidence>
<dbReference type="EMBL" id="JADBJN010000004">
    <property type="protein sequence ID" value="KAG5666765.1"/>
    <property type="molecule type" value="Genomic_DNA"/>
</dbReference>